<dbReference type="PIRSF" id="PIRSF029287">
    <property type="entry name" value="UCP029287"/>
    <property type="match status" value="1"/>
</dbReference>
<dbReference type="Proteomes" id="UP000019486">
    <property type="component" value="Unassembled WGS sequence"/>
</dbReference>
<dbReference type="InterPro" id="IPR038225">
    <property type="entry name" value="TagF_sf"/>
</dbReference>
<dbReference type="NCBIfam" id="TIGR03373">
    <property type="entry name" value="VI_minor_4"/>
    <property type="match status" value="1"/>
</dbReference>
<reference evidence="1 2" key="1">
    <citation type="submission" date="2013-08" db="EMBL/GenBank/DDBJ databases">
        <title>The genome sequence of Skermanella stibiiresistens.</title>
        <authorList>
            <person name="Zhu W."/>
            <person name="Wang G."/>
        </authorList>
    </citation>
    <scope>NUCLEOTIDE SEQUENCE [LARGE SCALE GENOMIC DNA]</scope>
    <source>
        <strain evidence="1 2">SB22</strain>
    </source>
</reference>
<sequence>MTVSRIGYYGKLPARADFVSRRLPEDFIKPWDVWIQSALSAGESWSGEFWRQRFLASPTWRFALPAGTCGRAGWTGVLRPSMDAVGRCFPFVLAAELPRAADIFTVMDAGTGWFERLEAMAGAIARPDFELDWLDRPLPSLRSAAGGQTRWPSLGAAHSGKLWHELPSILAVTVALRRQPMSARAASGRDAAIWWTAGTTAVASGVAVTLGLIPPAAFPALIDGSWGDHGWMVTDGTALAKDPDPVPLEWDRTA</sequence>
<gene>
    <name evidence="1" type="ORF">N825_22540</name>
</gene>
<keyword evidence="2" id="KW-1185">Reference proteome</keyword>
<comment type="caution">
    <text evidence="1">The sequence shown here is derived from an EMBL/GenBank/DDBJ whole genome shotgun (WGS) entry which is preliminary data.</text>
</comment>
<name>W9GRK0_9PROT</name>
<evidence type="ECO:0000313" key="2">
    <source>
        <dbReference type="Proteomes" id="UP000019486"/>
    </source>
</evidence>
<proteinExistence type="predicted"/>
<evidence type="ECO:0000313" key="1">
    <source>
        <dbReference type="EMBL" id="EWY36535.1"/>
    </source>
</evidence>
<dbReference type="InterPro" id="IPR017748">
    <property type="entry name" value="TagF"/>
</dbReference>
<dbReference type="STRING" id="1385369.N825_22540"/>
<protein>
    <recommendedName>
        <fullName evidence="3">Type VI secretion protein</fullName>
    </recommendedName>
</protein>
<dbReference type="AlphaFoldDB" id="W9GRK0"/>
<dbReference type="OrthoDB" id="9801841at2"/>
<accession>W9GRK0</accession>
<evidence type="ECO:0008006" key="3">
    <source>
        <dbReference type="Google" id="ProtNLM"/>
    </source>
</evidence>
<dbReference type="EMBL" id="AVFL01000041">
    <property type="protein sequence ID" value="EWY36535.1"/>
    <property type="molecule type" value="Genomic_DNA"/>
</dbReference>
<dbReference type="Pfam" id="PF09867">
    <property type="entry name" value="TagF_N"/>
    <property type="match status" value="1"/>
</dbReference>
<organism evidence="1 2">
    <name type="scientific">Skermanella stibiiresistens SB22</name>
    <dbReference type="NCBI Taxonomy" id="1385369"/>
    <lineage>
        <taxon>Bacteria</taxon>
        <taxon>Pseudomonadati</taxon>
        <taxon>Pseudomonadota</taxon>
        <taxon>Alphaproteobacteria</taxon>
        <taxon>Rhodospirillales</taxon>
        <taxon>Azospirillaceae</taxon>
        <taxon>Skermanella</taxon>
    </lineage>
</organism>
<dbReference type="RefSeq" id="WP_037460502.1">
    <property type="nucleotide sequence ID" value="NZ_AVFL01000041.1"/>
</dbReference>
<dbReference type="Gene3D" id="3.40.1730.10">
    <property type="entry name" value="pa0076 domain"/>
    <property type="match status" value="1"/>
</dbReference>